<evidence type="ECO:0000313" key="2">
    <source>
        <dbReference type="EnsemblPlants" id="AET7Gv20001800.3"/>
    </source>
</evidence>
<dbReference type="GO" id="GO:0005524">
    <property type="term" value="F:ATP binding"/>
    <property type="evidence" value="ECO:0007669"/>
    <property type="project" value="InterPro"/>
</dbReference>
<dbReference type="PANTHER" id="PTHR45707">
    <property type="entry name" value="C2 CALCIUM/LIPID-BINDING PLANT PHOSPHORIBOSYLTRANSFERASE FAMILY PROTEIN"/>
    <property type="match status" value="1"/>
</dbReference>
<organism evidence="2 3">
    <name type="scientific">Aegilops tauschii subsp. strangulata</name>
    <name type="common">Goatgrass</name>
    <dbReference type="NCBI Taxonomy" id="200361"/>
    <lineage>
        <taxon>Eukaryota</taxon>
        <taxon>Viridiplantae</taxon>
        <taxon>Streptophyta</taxon>
        <taxon>Embryophyta</taxon>
        <taxon>Tracheophyta</taxon>
        <taxon>Spermatophyta</taxon>
        <taxon>Magnoliopsida</taxon>
        <taxon>Liliopsida</taxon>
        <taxon>Poales</taxon>
        <taxon>Poaceae</taxon>
        <taxon>BOP clade</taxon>
        <taxon>Pooideae</taxon>
        <taxon>Triticodae</taxon>
        <taxon>Triticeae</taxon>
        <taxon>Triticinae</taxon>
        <taxon>Aegilops</taxon>
    </lineage>
</organism>
<sequence>RGFMAPEYIHECAISPKNDVFSLGVIIFYLLAGQKGYNDYCESRSSPGQQFIDRVQEYWKKRMRASVGYTWDKIDLLAVKICTEIAMSCVEKERRD</sequence>
<keyword evidence="3" id="KW-1185">Reference proteome</keyword>
<dbReference type="Gramene" id="AET7Gv20001800.3">
    <property type="protein sequence ID" value="AET7Gv20001800.3"/>
    <property type="gene ID" value="AET7Gv20001800"/>
</dbReference>
<reference evidence="2" key="3">
    <citation type="journal article" date="2017" name="Nature">
        <title>Genome sequence of the progenitor of the wheat D genome Aegilops tauschii.</title>
        <authorList>
            <person name="Luo M.C."/>
            <person name="Gu Y.Q."/>
            <person name="Puiu D."/>
            <person name="Wang H."/>
            <person name="Twardziok S.O."/>
            <person name="Deal K.R."/>
            <person name="Huo N."/>
            <person name="Zhu T."/>
            <person name="Wang L."/>
            <person name="Wang Y."/>
            <person name="McGuire P.E."/>
            <person name="Liu S."/>
            <person name="Long H."/>
            <person name="Ramasamy R.K."/>
            <person name="Rodriguez J.C."/>
            <person name="Van S.L."/>
            <person name="Yuan L."/>
            <person name="Wang Z."/>
            <person name="Xia Z."/>
            <person name="Xiao L."/>
            <person name="Anderson O.D."/>
            <person name="Ouyang S."/>
            <person name="Liang Y."/>
            <person name="Zimin A.V."/>
            <person name="Pertea G."/>
            <person name="Qi P."/>
            <person name="Bennetzen J.L."/>
            <person name="Dai X."/>
            <person name="Dawson M.W."/>
            <person name="Muller H.G."/>
            <person name="Kugler K."/>
            <person name="Rivarola-Duarte L."/>
            <person name="Spannagl M."/>
            <person name="Mayer K.F.X."/>
            <person name="Lu F.H."/>
            <person name="Bevan M.W."/>
            <person name="Leroy P."/>
            <person name="Li P."/>
            <person name="You F.M."/>
            <person name="Sun Q."/>
            <person name="Liu Z."/>
            <person name="Lyons E."/>
            <person name="Wicker T."/>
            <person name="Salzberg S.L."/>
            <person name="Devos K.M."/>
            <person name="Dvorak J."/>
        </authorList>
    </citation>
    <scope>NUCLEOTIDE SEQUENCE [LARGE SCALE GENOMIC DNA]</scope>
    <source>
        <strain evidence="2">cv. AL8/78</strain>
    </source>
</reference>
<dbReference type="InterPro" id="IPR000719">
    <property type="entry name" value="Prot_kinase_dom"/>
</dbReference>
<evidence type="ECO:0000259" key="1">
    <source>
        <dbReference type="PROSITE" id="PS50011"/>
    </source>
</evidence>
<evidence type="ECO:0000313" key="3">
    <source>
        <dbReference type="Proteomes" id="UP000015105"/>
    </source>
</evidence>
<name>A0A453Q8P5_AEGTS</name>
<dbReference type="EnsemblPlants" id="AET7Gv20001800.3">
    <property type="protein sequence ID" value="AET7Gv20001800.3"/>
    <property type="gene ID" value="AET7Gv20001800"/>
</dbReference>
<reference evidence="2" key="5">
    <citation type="journal article" date="2021" name="G3 (Bethesda)">
        <title>Aegilops tauschii genome assembly Aet v5.0 features greater sequence contiguity and improved annotation.</title>
        <authorList>
            <person name="Wang L."/>
            <person name="Zhu T."/>
            <person name="Rodriguez J.C."/>
            <person name="Deal K.R."/>
            <person name="Dubcovsky J."/>
            <person name="McGuire P.E."/>
            <person name="Lux T."/>
            <person name="Spannagl M."/>
            <person name="Mayer K.F.X."/>
            <person name="Baldrich P."/>
            <person name="Meyers B.C."/>
            <person name="Huo N."/>
            <person name="Gu Y.Q."/>
            <person name="Zhou H."/>
            <person name="Devos K.M."/>
            <person name="Bennetzen J.L."/>
            <person name="Unver T."/>
            <person name="Budak H."/>
            <person name="Gulick P.J."/>
            <person name="Galiba G."/>
            <person name="Kalapos B."/>
            <person name="Nelson D.R."/>
            <person name="Li P."/>
            <person name="You F.M."/>
            <person name="Luo M.C."/>
            <person name="Dvorak J."/>
        </authorList>
    </citation>
    <scope>NUCLEOTIDE SEQUENCE [LARGE SCALE GENOMIC DNA]</scope>
    <source>
        <strain evidence="2">cv. AL8/78</strain>
    </source>
</reference>
<proteinExistence type="predicted"/>
<dbReference type="AlphaFoldDB" id="A0A453Q8P5"/>
<dbReference type="Proteomes" id="UP000015105">
    <property type="component" value="Chromosome 7D"/>
</dbReference>
<dbReference type="Gene3D" id="1.10.510.10">
    <property type="entry name" value="Transferase(Phosphotransferase) domain 1"/>
    <property type="match status" value="1"/>
</dbReference>
<dbReference type="GO" id="GO:0004672">
    <property type="term" value="F:protein kinase activity"/>
    <property type="evidence" value="ECO:0007669"/>
    <property type="project" value="InterPro"/>
</dbReference>
<dbReference type="PANTHER" id="PTHR45707:SF46">
    <property type="entry name" value="PROTEIN KINASE DOMAIN-CONTAINING PROTEIN"/>
    <property type="match status" value="1"/>
</dbReference>
<feature type="domain" description="Protein kinase" evidence="1">
    <location>
        <begin position="1"/>
        <end position="96"/>
    </location>
</feature>
<reference evidence="3" key="1">
    <citation type="journal article" date="2014" name="Science">
        <title>Ancient hybridizations among the ancestral genomes of bread wheat.</title>
        <authorList>
            <consortium name="International Wheat Genome Sequencing Consortium,"/>
            <person name="Marcussen T."/>
            <person name="Sandve S.R."/>
            <person name="Heier L."/>
            <person name="Spannagl M."/>
            <person name="Pfeifer M."/>
            <person name="Jakobsen K.S."/>
            <person name="Wulff B.B."/>
            <person name="Steuernagel B."/>
            <person name="Mayer K.F."/>
            <person name="Olsen O.A."/>
        </authorList>
    </citation>
    <scope>NUCLEOTIDE SEQUENCE [LARGE SCALE GENOMIC DNA]</scope>
    <source>
        <strain evidence="3">cv. AL8/78</strain>
    </source>
</reference>
<reference evidence="3" key="2">
    <citation type="journal article" date="2017" name="Nat. Plants">
        <title>The Aegilops tauschii genome reveals multiple impacts of transposons.</title>
        <authorList>
            <person name="Zhao G."/>
            <person name="Zou C."/>
            <person name="Li K."/>
            <person name="Wang K."/>
            <person name="Li T."/>
            <person name="Gao L."/>
            <person name="Zhang X."/>
            <person name="Wang H."/>
            <person name="Yang Z."/>
            <person name="Liu X."/>
            <person name="Jiang W."/>
            <person name="Mao L."/>
            <person name="Kong X."/>
            <person name="Jiao Y."/>
            <person name="Jia J."/>
        </authorList>
    </citation>
    <scope>NUCLEOTIDE SEQUENCE [LARGE SCALE GENOMIC DNA]</scope>
    <source>
        <strain evidence="3">cv. AL8/78</strain>
    </source>
</reference>
<accession>A0A453Q8P5</accession>
<dbReference type="PROSITE" id="PS50011">
    <property type="entry name" value="PROTEIN_KINASE_DOM"/>
    <property type="match status" value="1"/>
</dbReference>
<dbReference type="SUPFAM" id="SSF56112">
    <property type="entry name" value="Protein kinase-like (PK-like)"/>
    <property type="match status" value="1"/>
</dbReference>
<protein>
    <recommendedName>
        <fullName evidence="1">Protein kinase domain-containing protein</fullName>
    </recommendedName>
</protein>
<dbReference type="InterPro" id="IPR011009">
    <property type="entry name" value="Kinase-like_dom_sf"/>
</dbReference>
<reference evidence="2" key="4">
    <citation type="submission" date="2019-03" db="UniProtKB">
        <authorList>
            <consortium name="EnsemblPlants"/>
        </authorList>
    </citation>
    <scope>IDENTIFICATION</scope>
</reference>